<evidence type="ECO:0000256" key="6">
    <source>
        <dbReference type="SAM" id="Phobius"/>
    </source>
</evidence>
<keyword evidence="9" id="KW-1185">Reference proteome</keyword>
<evidence type="ECO:0000313" key="9">
    <source>
        <dbReference type="Proteomes" id="UP001600888"/>
    </source>
</evidence>
<comment type="similarity">
    <text evidence="5">Belongs to the SAT4 family.</text>
</comment>
<gene>
    <name evidence="8" type="ORF">FJTKL_14152</name>
</gene>
<feature type="transmembrane region" description="Helical" evidence="6">
    <location>
        <begin position="65"/>
        <end position="86"/>
    </location>
</feature>
<dbReference type="Proteomes" id="UP001600888">
    <property type="component" value="Unassembled WGS sequence"/>
</dbReference>
<accession>A0ABR4E8Q1</accession>
<evidence type="ECO:0000256" key="3">
    <source>
        <dbReference type="ARBA" id="ARBA00022989"/>
    </source>
</evidence>
<feature type="transmembrane region" description="Helical" evidence="6">
    <location>
        <begin position="225"/>
        <end position="245"/>
    </location>
</feature>
<evidence type="ECO:0000313" key="8">
    <source>
        <dbReference type="EMBL" id="KAL2278813.1"/>
    </source>
</evidence>
<feature type="transmembrane region" description="Helical" evidence="6">
    <location>
        <begin position="33"/>
        <end position="53"/>
    </location>
</feature>
<dbReference type="Pfam" id="PF20684">
    <property type="entry name" value="Fung_rhodopsin"/>
    <property type="match status" value="1"/>
</dbReference>
<evidence type="ECO:0000259" key="7">
    <source>
        <dbReference type="Pfam" id="PF20684"/>
    </source>
</evidence>
<keyword evidence="4 6" id="KW-0472">Membrane</keyword>
<dbReference type="PANTHER" id="PTHR33048">
    <property type="entry name" value="PTH11-LIKE INTEGRAL MEMBRANE PROTEIN (AFU_ORTHOLOGUE AFUA_5G11245)"/>
    <property type="match status" value="1"/>
</dbReference>
<evidence type="ECO:0000256" key="1">
    <source>
        <dbReference type="ARBA" id="ARBA00004141"/>
    </source>
</evidence>
<dbReference type="InterPro" id="IPR052337">
    <property type="entry name" value="SAT4-like"/>
</dbReference>
<evidence type="ECO:0000256" key="2">
    <source>
        <dbReference type="ARBA" id="ARBA00022692"/>
    </source>
</evidence>
<evidence type="ECO:0000256" key="4">
    <source>
        <dbReference type="ARBA" id="ARBA00023136"/>
    </source>
</evidence>
<feature type="transmembrane region" description="Helical" evidence="6">
    <location>
        <begin position="187"/>
        <end position="213"/>
    </location>
</feature>
<organism evidence="8 9">
    <name type="scientific">Diaporthe vaccinii</name>
    <dbReference type="NCBI Taxonomy" id="105482"/>
    <lineage>
        <taxon>Eukaryota</taxon>
        <taxon>Fungi</taxon>
        <taxon>Dikarya</taxon>
        <taxon>Ascomycota</taxon>
        <taxon>Pezizomycotina</taxon>
        <taxon>Sordariomycetes</taxon>
        <taxon>Sordariomycetidae</taxon>
        <taxon>Diaporthales</taxon>
        <taxon>Diaporthaceae</taxon>
        <taxon>Diaporthe</taxon>
        <taxon>Diaporthe eres species complex</taxon>
    </lineage>
</organism>
<keyword evidence="2 6" id="KW-0812">Transmembrane</keyword>
<reference evidence="8 9" key="1">
    <citation type="submission" date="2024-03" db="EMBL/GenBank/DDBJ databases">
        <title>A high-quality draft genome sequence of Diaporthe vaccinii, a causative agent of upright dieback and viscid rot disease in cranberry plants.</title>
        <authorList>
            <person name="Sarrasin M."/>
            <person name="Lang B.F."/>
            <person name="Burger G."/>
        </authorList>
    </citation>
    <scope>NUCLEOTIDE SEQUENCE [LARGE SCALE GENOMIC DNA]</scope>
    <source>
        <strain evidence="8 9">IS7</strain>
    </source>
</reference>
<dbReference type="EMBL" id="JBAWTH010000082">
    <property type="protein sequence ID" value="KAL2278813.1"/>
    <property type="molecule type" value="Genomic_DNA"/>
</dbReference>
<sequence length="443" mass="48182">MSVVDGVLVLVPPPPGYVVNFDNPQRKADVPTYWLAGIGLVFAMLFTAQRVYVKSIVVRRLQLDDLLIFLAWVTSIATQFLVLYMFASGIGGVHSWEISLVKFNKYLLVVYIAAWIYVLSGSLAKIALLVFYLRLSPQRWFRYSVFATLALIVGYTTGIFFSLVFACDPIERSFDITIMTGSCINSAALYIATAAANIISDVILFILPIPMVVKLQVPLKQKIGLMFIFGVGSITIVTSILRAAVLPSLLTSTDPTWDVSYASLLMYVESSFESKSTKLTPCSVVEANLIIVCGMLPTLRKFILSVAPRLIDGSTYGRSKGGMTPKTLGRSGLVTYGSTPSKGLSRQRDGYAKFGYGSDDYAMEPISVPGTRGAAMAGLKKSEVTATVVAGNRVSDWDDDGRPLDTPGSMESQLPIMGGRSQGIRTTTKIEVSYEGREPGRAV</sequence>
<dbReference type="InterPro" id="IPR049326">
    <property type="entry name" value="Rhodopsin_dom_fungi"/>
</dbReference>
<name>A0ABR4E8Q1_9PEZI</name>
<keyword evidence="3 6" id="KW-1133">Transmembrane helix</keyword>
<protein>
    <recommendedName>
        <fullName evidence="7">Rhodopsin domain-containing protein</fullName>
    </recommendedName>
</protein>
<feature type="domain" description="Rhodopsin" evidence="7">
    <location>
        <begin position="50"/>
        <end position="303"/>
    </location>
</feature>
<comment type="subcellular location">
    <subcellularLocation>
        <location evidence="1">Membrane</location>
        <topology evidence="1">Multi-pass membrane protein</topology>
    </subcellularLocation>
</comment>
<comment type="caution">
    <text evidence="8">The sequence shown here is derived from an EMBL/GenBank/DDBJ whole genome shotgun (WGS) entry which is preliminary data.</text>
</comment>
<feature type="transmembrane region" description="Helical" evidence="6">
    <location>
        <begin position="145"/>
        <end position="167"/>
    </location>
</feature>
<proteinExistence type="inferred from homology"/>
<dbReference type="PANTHER" id="PTHR33048:SF124">
    <property type="entry name" value="INTEGRAL MEMBRANE PROTEIN"/>
    <property type="match status" value="1"/>
</dbReference>
<evidence type="ECO:0000256" key="5">
    <source>
        <dbReference type="ARBA" id="ARBA00038359"/>
    </source>
</evidence>
<feature type="transmembrane region" description="Helical" evidence="6">
    <location>
        <begin position="106"/>
        <end position="133"/>
    </location>
</feature>